<dbReference type="EMBL" id="QOUX01000046">
    <property type="protein sequence ID" value="RXI97822.1"/>
    <property type="molecule type" value="Genomic_DNA"/>
</dbReference>
<dbReference type="RefSeq" id="WP_129079186.1">
    <property type="nucleotide sequence ID" value="NZ_QOUX01000046.1"/>
</dbReference>
<sequence>MDFNYFDGDCRKDRKERRKKPRRGVDGAFSWRCCFVSRQYQLDFSNIDDPCIPKKKHRHRCGC</sequence>
<protein>
    <submittedName>
        <fullName evidence="1">Uncharacterized protein</fullName>
    </submittedName>
</protein>
<accession>A0A4Q0VN60</accession>
<evidence type="ECO:0000313" key="2">
    <source>
        <dbReference type="Proteomes" id="UP000290649"/>
    </source>
</evidence>
<reference evidence="1 2" key="1">
    <citation type="journal article" date="2019" name="Int. J. Syst. Evol. Microbiol.">
        <title>Anaerobacillus alkaliphilus sp. nov., a novel alkaliphilic and moderately halophilic bacterium.</title>
        <authorList>
            <person name="Borsodi A.K."/>
            <person name="Aszalos J.M."/>
            <person name="Bihari P."/>
            <person name="Nagy I."/>
            <person name="Schumann P."/>
            <person name="Sproer C."/>
            <person name="Kovacs A.L."/>
            <person name="Boka K."/>
            <person name="Dobosy P."/>
            <person name="Ovari M."/>
            <person name="Szili-Kovacs T."/>
            <person name="Toth E."/>
        </authorList>
    </citation>
    <scope>NUCLEOTIDE SEQUENCE [LARGE SCALE GENOMIC DNA]</scope>
    <source>
        <strain evidence="1 2">B16-10</strain>
    </source>
</reference>
<dbReference type="OrthoDB" id="9946427at2"/>
<dbReference type="Proteomes" id="UP000290649">
    <property type="component" value="Unassembled WGS sequence"/>
</dbReference>
<name>A0A4Q0VN60_9BACI</name>
<comment type="caution">
    <text evidence="1">The sequence shown here is derived from an EMBL/GenBank/DDBJ whole genome shotgun (WGS) entry which is preliminary data.</text>
</comment>
<organism evidence="1 2">
    <name type="scientific">Anaerobacillus alkaliphilus</name>
    <dbReference type="NCBI Taxonomy" id="1548597"/>
    <lineage>
        <taxon>Bacteria</taxon>
        <taxon>Bacillati</taxon>
        <taxon>Bacillota</taxon>
        <taxon>Bacilli</taxon>
        <taxon>Bacillales</taxon>
        <taxon>Bacillaceae</taxon>
        <taxon>Anaerobacillus</taxon>
    </lineage>
</organism>
<dbReference type="AlphaFoldDB" id="A0A4Q0VN60"/>
<proteinExistence type="predicted"/>
<evidence type="ECO:0000313" key="1">
    <source>
        <dbReference type="EMBL" id="RXI97822.1"/>
    </source>
</evidence>
<keyword evidence="2" id="KW-1185">Reference proteome</keyword>
<gene>
    <name evidence="1" type="ORF">DS745_15790</name>
</gene>